<evidence type="ECO:0000256" key="1">
    <source>
        <dbReference type="SAM" id="MobiDB-lite"/>
    </source>
</evidence>
<dbReference type="AlphaFoldDB" id="A0A8J9ZIV8"/>
<dbReference type="OrthoDB" id="3263820at2759"/>
<evidence type="ECO:0000313" key="3">
    <source>
        <dbReference type="Proteomes" id="UP000838412"/>
    </source>
</evidence>
<organism evidence="2 3">
    <name type="scientific">Branchiostoma lanceolatum</name>
    <name type="common">Common lancelet</name>
    <name type="synonym">Amphioxus lanceolatum</name>
    <dbReference type="NCBI Taxonomy" id="7740"/>
    <lineage>
        <taxon>Eukaryota</taxon>
        <taxon>Metazoa</taxon>
        <taxon>Chordata</taxon>
        <taxon>Cephalochordata</taxon>
        <taxon>Leptocardii</taxon>
        <taxon>Amphioxiformes</taxon>
        <taxon>Branchiostomatidae</taxon>
        <taxon>Branchiostoma</taxon>
    </lineage>
</organism>
<dbReference type="Proteomes" id="UP000838412">
    <property type="component" value="Chromosome 2"/>
</dbReference>
<proteinExistence type="predicted"/>
<dbReference type="PANTHER" id="PTHR46579:SF1">
    <property type="entry name" value="F5_8 TYPE C DOMAIN-CONTAINING PROTEIN"/>
    <property type="match status" value="1"/>
</dbReference>
<accession>A0A8J9ZIV8</accession>
<gene>
    <name evidence="2" type="primary">Hypp1405</name>
    <name evidence="2" type="ORF">BLAG_LOCUS14047</name>
</gene>
<evidence type="ECO:0000313" key="2">
    <source>
        <dbReference type="EMBL" id="CAH1254762.1"/>
    </source>
</evidence>
<dbReference type="InterPro" id="IPR009667">
    <property type="entry name" value="DUF1258"/>
</dbReference>
<feature type="region of interest" description="Disordered" evidence="1">
    <location>
        <begin position="1"/>
        <end position="23"/>
    </location>
</feature>
<dbReference type="Pfam" id="PF06869">
    <property type="entry name" value="DUF1258"/>
    <property type="match status" value="1"/>
</dbReference>
<dbReference type="EMBL" id="OV696687">
    <property type="protein sequence ID" value="CAH1254762.1"/>
    <property type="molecule type" value="Genomic_DNA"/>
</dbReference>
<sequence length="656" mass="74933">MEENDFSDCNDLSDSDSECDGQDWDEIEEQRVSMTKAFDWFDSREEGDCPQPGGRLQMDKLPLYFGAQLTYGESMVLIMAFILSHHLTSSAVVDILTLIGLHTQMDSLFCTSKYLFDKFFNIKNLTFPIKRHHFCTACLQSISRDDTTCKKCGGNLKSSKSTFYFLEMSIVSQLQAMFRRKDFYQAILKQRRRNKKSPGAIEDLCDGSVYRNIPELEDPRNISFLMNTDGIKVFHSSNYGLWPIYLSLNELPFSMRTRRENMVFAGLWFGEMKPVMGIFLPPVAQSIQALQHGFEVKPPDMEAFQCKAYLVASTCDLQAKALVMEMVAHNGYYGCPKCLKEGSHDARRHQYPNNSDGSHDPLRTHMETLAHASEAHHTGRTGRQKSTVYGIKGPSWLTIAPKFDIIRGMTIDYMHGTLLGITKALMTLWFKSDRDAPYHSSEYRAWLLYYSLPIMQFFLPTEHFENYSLLVNAIHILLGESITEEQLCAADDKLKQFVEGFQRLYGSFRVSLNIHSLIHYAQTVRELGPLWAHSCFFFEDVNGQVLRLIHGTQAVEEQVLRAVAILQKFMELGEERFKPGTASKKLYDRLSSVLPTPEERSNFQGIGGGCFAVGSLTEQTRNAHGVFSRLTKCHLDAVMATLDFPPERLMTYQRYM</sequence>
<keyword evidence="3" id="KW-1185">Reference proteome</keyword>
<protein>
    <submittedName>
        <fullName evidence="2">Hypp1405 protein</fullName>
    </submittedName>
</protein>
<reference evidence="2" key="1">
    <citation type="submission" date="2022-01" db="EMBL/GenBank/DDBJ databases">
        <authorList>
            <person name="Braso-Vives M."/>
        </authorList>
    </citation>
    <scope>NUCLEOTIDE SEQUENCE</scope>
</reference>
<name>A0A8J9ZIV8_BRALA</name>
<dbReference type="PANTHER" id="PTHR46579">
    <property type="entry name" value="F5/8 TYPE C DOMAIN-CONTAINING PROTEIN-RELATED"/>
    <property type="match status" value="1"/>
</dbReference>